<dbReference type="PANTHER" id="PTHR37165:SF1">
    <property type="entry name" value="TYPE 1 ENCAPSULIN SHELL PROTEIN"/>
    <property type="match status" value="1"/>
</dbReference>
<keyword evidence="3" id="KW-1284">Encapsulin nanocompartment</keyword>
<dbReference type="Gene3D" id="3.30.2400.30">
    <property type="match status" value="1"/>
</dbReference>
<dbReference type="Pfam" id="PF04454">
    <property type="entry name" value="Linocin_M18"/>
    <property type="match status" value="1"/>
</dbReference>
<dbReference type="InterPro" id="IPR007544">
    <property type="entry name" value="ENCAP"/>
</dbReference>
<accession>A0ABV1JCY4</accession>
<evidence type="ECO:0000313" key="6">
    <source>
        <dbReference type="Proteomes" id="UP001487305"/>
    </source>
</evidence>
<gene>
    <name evidence="5" type="ORF">AAA083_08120</name>
</gene>
<comment type="similarity">
    <text evidence="2">Belongs to the encapsulin family. Family 1 subfamily.</text>
</comment>
<protein>
    <recommendedName>
        <fullName evidence="4">Type 1 encapsulin shell protein</fullName>
    </recommendedName>
</protein>
<dbReference type="RefSeq" id="WP_349227417.1">
    <property type="nucleotide sequence ID" value="NZ_DBFADM010000022.1"/>
</dbReference>
<dbReference type="PANTHER" id="PTHR37165">
    <property type="entry name" value="PEPTIDASE U56 FAMILY"/>
    <property type="match status" value="1"/>
</dbReference>
<organism evidence="5 6">
    <name type="scientific">Raoultibacter massiliensis</name>
    <dbReference type="NCBI Taxonomy" id="1852371"/>
    <lineage>
        <taxon>Bacteria</taxon>
        <taxon>Bacillati</taxon>
        <taxon>Actinomycetota</taxon>
        <taxon>Coriobacteriia</taxon>
        <taxon>Eggerthellales</taxon>
        <taxon>Eggerthellaceae</taxon>
        <taxon>Raoultibacter</taxon>
    </lineage>
</organism>
<dbReference type="Gene3D" id="3.30.2320.10">
    <property type="entry name" value="hypothetical protein PF0899 domain"/>
    <property type="match status" value="1"/>
</dbReference>
<dbReference type="Proteomes" id="UP001487305">
    <property type="component" value="Unassembled WGS sequence"/>
</dbReference>
<keyword evidence="6" id="KW-1185">Reference proteome</keyword>
<evidence type="ECO:0000256" key="1">
    <source>
        <dbReference type="ARBA" id="ARBA00033738"/>
    </source>
</evidence>
<comment type="caution">
    <text evidence="5">The sequence shown here is derived from an EMBL/GenBank/DDBJ whole genome shotgun (WGS) entry which is preliminary data.</text>
</comment>
<evidence type="ECO:0000256" key="4">
    <source>
        <dbReference type="ARBA" id="ARBA00050023"/>
    </source>
</evidence>
<dbReference type="NCBIfam" id="NF041155">
    <property type="entry name" value="encap_f1"/>
    <property type="match status" value="1"/>
</dbReference>
<dbReference type="InterPro" id="IPR051429">
    <property type="entry name" value="Encapsulin_nc"/>
</dbReference>
<evidence type="ECO:0000256" key="3">
    <source>
        <dbReference type="ARBA" id="ARBA00033787"/>
    </source>
</evidence>
<evidence type="ECO:0000313" key="5">
    <source>
        <dbReference type="EMBL" id="MEQ3362940.1"/>
    </source>
</evidence>
<comment type="subcellular location">
    <subcellularLocation>
        <location evidence="1">Encapsulin nanocompartment</location>
    </subcellularLocation>
</comment>
<proteinExistence type="inferred from homology"/>
<name>A0ABV1JCY4_9ACTN</name>
<reference evidence="5 6" key="1">
    <citation type="submission" date="2024-04" db="EMBL/GenBank/DDBJ databases">
        <title>Human intestinal bacterial collection.</title>
        <authorList>
            <person name="Pauvert C."/>
            <person name="Hitch T.C.A."/>
            <person name="Clavel T."/>
        </authorList>
    </citation>
    <scope>NUCLEOTIDE SEQUENCE [LARGE SCALE GENOMIC DNA]</scope>
    <source>
        <strain evidence="5 6">CLA-KB-H42</strain>
    </source>
</reference>
<dbReference type="PIRSF" id="PIRSF019254">
    <property type="entry name" value="CFP29"/>
    <property type="match status" value="1"/>
</dbReference>
<sequence>MDYLARESADLPEALWQQIDRTVIDAIKEQIVCRRFLKLFGPIGPGPTSVVVDGVAKEEVLENGLGRIVGRTQLELPMIFEDFTILGRDLEYAKQTGYPLDLSSAARAAKQAARREDELILLGNSTLGTQGLVNAKGAAKIKKTDWKQGENGYADVAKAVAELAKNGYLGRYALVVSPDVYLDLQRLQPSLGMLEIDRVKKLIGDNVYMYGSFGTGKAVLVCAEPEYIDLAVGLDFSVGYVELADFNHHFRVMETAALRIKDPRAIVVFS</sequence>
<evidence type="ECO:0000256" key="2">
    <source>
        <dbReference type="ARBA" id="ARBA00033743"/>
    </source>
</evidence>
<dbReference type="EMBL" id="JBBNOP010000006">
    <property type="protein sequence ID" value="MEQ3362940.1"/>
    <property type="molecule type" value="Genomic_DNA"/>
</dbReference>
<dbReference type="SUPFAM" id="SSF56563">
    <property type="entry name" value="Major capsid protein gp5"/>
    <property type="match status" value="1"/>
</dbReference>